<dbReference type="Proteomes" id="UP000032568">
    <property type="component" value="Chromosome"/>
</dbReference>
<reference evidence="2 3" key="1">
    <citation type="journal article" date="2015" name="Genome Announc.">
        <title>Draft Genome Sequences of Marine Isolates of Thalassomonas viridans and Thalassomonas actiniarum.</title>
        <authorList>
            <person name="Olonade I."/>
            <person name="van Zyl L.J."/>
            <person name="Trindade M."/>
        </authorList>
    </citation>
    <scope>NUCLEOTIDE SEQUENCE [LARGE SCALE GENOMIC DNA]</scope>
    <source>
        <strain evidence="2 3">A5K-106</strain>
    </source>
</reference>
<accession>A0AAF0C2M2</accession>
<evidence type="ECO:0000313" key="2">
    <source>
        <dbReference type="EMBL" id="WDD98005.1"/>
    </source>
</evidence>
<dbReference type="PANTHER" id="PTHR39431:SF1">
    <property type="entry name" value="FRPA_C-RELATED PROTEIN"/>
    <property type="match status" value="1"/>
</dbReference>
<feature type="compositionally biased region" description="Polar residues" evidence="1">
    <location>
        <begin position="20"/>
        <end position="33"/>
    </location>
</feature>
<dbReference type="PANTHER" id="PTHR39431">
    <property type="entry name" value="FRPA/C-RELATED PROTEIN"/>
    <property type="match status" value="1"/>
</dbReference>
<evidence type="ECO:0000256" key="1">
    <source>
        <dbReference type="SAM" id="MobiDB-lite"/>
    </source>
</evidence>
<feature type="region of interest" description="Disordered" evidence="1">
    <location>
        <begin position="1"/>
        <end position="52"/>
    </location>
</feature>
<protein>
    <recommendedName>
        <fullName evidence="4">VCBS repeat-containing protein</fullName>
    </recommendedName>
</protein>
<dbReference type="RefSeq" id="WP_053042716.1">
    <property type="nucleotide sequence ID" value="NZ_CP059735.1"/>
</dbReference>
<reference evidence="2 3" key="2">
    <citation type="journal article" date="2022" name="Mar. Drugs">
        <title>Bioassay-Guided Fractionation Leads to the Detection of Cholic Acid Generated by the Rare Thalassomonas sp.</title>
        <authorList>
            <person name="Pheiffer F."/>
            <person name="Schneider Y.K."/>
            <person name="Hansen E.H."/>
            <person name="Andersen J.H."/>
            <person name="Isaksson J."/>
            <person name="Busche T."/>
            <person name="R C."/>
            <person name="Kalinowski J."/>
            <person name="Zyl L.V."/>
            <person name="Trindade M."/>
        </authorList>
    </citation>
    <scope>NUCLEOTIDE SEQUENCE [LARGE SCALE GENOMIC DNA]</scope>
    <source>
        <strain evidence="2 3">A5K-106</strain>
    </source>
</reference>
<sequence length="369" mass="40781">MAIHTLAVSQQQQYQHTQTSGRTLSRTGPQTSAIPPRPTQEESESPAQPQTIPDEFPIAINTANPPASAETIYTRPLSPRLESIKLILAAYFGKELDLEEYLFDFSTPPGSGQGNALNPDQAINAANNGAEFVMVDNQVFRAGEQVQVEEWFTREQSLSYQMQGQFQLDDKQISLSYEFNISSESTRYRRFATRAGNLQDPLLVQFGNQSLGHVQGGQAFDINSDNTLDNLPIFSGDVGYLVFDQNANGRADDGSELFGPASGNGFHELAAFDSNQNGFIDKDDEHFEQFYLWQPKGESEGEAEVEPGAQQRWLSLGDAGIAAINLSAIDTPYSFYDENDQVEAQMRRSSFAIGENGRGYGVHQVDVRI</sequence>
<feature type="compositionally biased region" description="Low complexity" evidence="1">
    <location>
        <begin position="10"/>
        <end position="19"/>
    </location>
</feature>
<proteinExistence type="predicted"/>
<name>A0AAF0C2M2_9GAMM</name>
<organism evidence="2 3">
    <name type="scientific">Thalassomonas actiniarum</name>
    <dbReference type="NCBI Taxonomy" id="485447"/>
    <lineage>
        <taxon>Bacteria</taxon>
        <taxon>Pseudomonadati</taxon>
        <taxon>Pseudomonadota</taxon>
        <taxon>Gammaproteobacteria</taxon>
        <taxon>Alteromonadales</taxon>
        <taxon>Colwelliaceae</taxon>
        <taxon>Thalassomonas</taxon>
    </lineage>
</organism>
<evidence type="ECO:0008006" key="4">
    <source>
        <dbReference type="Google" id="ProtNLM"/>
    </source>
</evidence>
<dbReference type="KEGG" id="tact:SG35_022400"/>
<dbReference type="AlphaFoldDB" id="A0AAF0C2M2"/>
<evidence type="ECO:0000313" key="3">
    <source>
        <dbReference type="Proteomes" id="UP000032568"/>
    </source>
</evidence>
<gene>
    <name evidence="2" type="ORF">SG35_022400</name>
</gene>
<dbReference type="EMBL" id="CP059735">
    <property type="protein sequence ID" value="WDD98005.1"/>
    <property type="molecule type" value="Genomic_DNA"/>
</dbReference>
<keyword evidence="3" id="KW-1185">Reference proteome</keyword>